<dbReference type="GO" id="GO:0006606">
    <property type="term" value="P:protein import into nucleus"/>
    <property type="evidence" value="ECO:0007669"/>
    <property type="project" value="TreeGrafter"/>
</dbReference>
<dbReference type="InterPro" id="IPR057942">
    <property type="entry name" value="TPR_TNPO3_IPO13_3rd"/>
</dbReference>
<evidence type="ECO:0000313" key="6">
    <source>
        <dbReference type="EMBL" id="KAI9244489.1"/>
    </source>
</evidence>
<dbReference type="Pfam" id="PF24139">
    <property type="entry name" value="TPR_TNPO3_IPO13_4th"/>
    <property type="match status" value="1"/>
</dbReference>
<comment type="subcellular location">
    <subcellularLocation>
        <location evidence="1">Nucleus</location>
    </subcellularLocation>
</comment>
<dbReference type="Pfam" id="PF24140">
    <property type="entry name" value="TPR_TNPO3_IPO13_3rd"/>
    <property type="match status" value="1"/>
</dbReference>
<name>A0AAD5JL47_9FUNG</name>
<dbReference type="Gene3D" id="1.25.10.10">
    <property type="entry name" value="Leucine-rich Repeat Variant"/>
    <property type="match status" value="2"/>
</dbReference>
<dbReference type="EMBL" id="JAIXMP010000059">
    <property type="protein sequence ID" value="KAI9244489.1"/>
    <property type="molecule type" value="Genomic_DNA"/>
</dbReference>
<evidence type="ECO:0000313" key="7">
    <source>
        <dbReference type="Proteomes" id="UP001209540"/>
    </source>
</evidence>
<comment type="similarity">
    <text evidence="2">Belongs to the importin beta family.</text>
</comment>
<dbReference type="SUPFAM" id="SSF48371">
    <property type="entry name" value="ARM repeat"/>
    <property type="match status" value="1"/>
</dbReference>
<evidence type="ECO:0000256" key="2">
    <source>
        <dbReference type="ARBA" id="ARBA00007991"/>
    </source>
</evidence>
<accession>A0AAD5JL47</accession>
<dbReference type="AlphaFoldDB" id="A0AAD5JL47"/>
<comment type="caution">
    <text evidence="6">The sequence shown here is derived from an EMBL/GenBank/DDBJ whole genome shotgun (WGS) entry which is preliminary data.</text>
</comment>
<organism evidence="6 7">
    <name type="scientific">Phascolomyces articulosus</name>
    <dbReference type="NCBI Taxonomy" id="60185"/>
    <lineage>
        <taxon>Eukaryota</taxon>
        <taxon>Fungi</taxon>
        <taxon>Fungi incertae sedis</taxon>
        <taxon>Mucoromycota</taxon>
        <taxon>Mucoromycotina</taxon>
        <taxon>Mucoromycetes</taxon>
        <taxon>Mucorales</taxon>
        <taxon>Lichtheimiaceae</taxon>
        <taxon>Phascolomyces</taxon>
    </lineage>
</organism>
<dbReference type="InterPro" id="IPR051345">
    <property type="entry name" value="Importin_beta-like_NTR"/>
</dbReference>
<evidence type="ECO:0000256" key="1">
    <source>
        <dbReference type="ARBA" id="ARBA00004123"/>
    </source>
</evidence>
<dbReference type="GO" id="GO:0005634">
    <property type="term" value="C:nucleus"/>
    <property type="evidence" value="ECO:0007669"/>
    <property type="project" value="UniProtKB-SubCell"/>
</dbReference>
<dbReference type="Proteomes" id="UP001209540">
    <property type="component" value="Unassembled WGS sequence"/>
</dbReference>
<keyword evidence="5" id="KW-0539">Nucleus</keyword>
<keyword evidence="7" id="KW-1185">Reference proteome</keyword>
<evidence type="ECO:0000256" key="4">
    <source>
        <dbReference type="ARBA" id="ARBA00022927"/>
    </source>
</evidence>
<keyword evidence="3" id="KW-0813">Transport</keyword>
<reference evidence="6" key="1">
    <citation type="journal article" date="2022" name="IScience">
        <title>Evolution of zygomycete secretomes and the origins of terrestrial fungal ecologies.</title>
        <authorList>
            <person name="Chang Y."/>
            <person name="Wang Y."/>
            <person name="Mondo S."/>
            <person name="Ahrendt S."/>
            <person name="Andreopoulos W."/>
            <person name="Barry K."/>
            <person name="Beard J."/>
            <person name="Benny G.L."/>
            <person name="Blankenship S."/>
            <person name="Bonito G."/>
            <person name="Cuomo C."/>
            <person name="Desiro A."/>
            <person name="Gervers K.A."/>
            <person name="Hundley H."/>
            <person name="Kuo A."/>
            <person name="LaButti K."/>
            <person name="Lang B.F."/>
            <person name="Lipzen A."/>
            <person name="O'Donnell K."/>
            <person name="Pangilinan J."/>
            <person name="Reynolds N."/>
            <person name="Sandor L."/>
            <person name="Smith M.E."/>
            <person name="Tsang A."/>
            <person name="Grigoriev I.V."/>
            <person name="Stajich J.E."/>
            <person name="Spatafora J.W."/>
        </authorList>
    </citation>
    <scope>NUCLEOTIDE SEQUENCE</scope>
    <source>
        <strain evidence="6">RSA 2281</strain>
    </source>
</reference>
<gene>
    <name evidence="6" type="ORF">BDA99DRAFT_448459</name>
</gene>
<dbReference type="GO" id="GO:0005737">
    <property type="term" value="C:cytoplasm"/>
    <property type="evidence" value="ECO:0007669"/>
    <property type="project" value="TreeGrafter"/>
</dbReference>
<dbReference type="InterPro" id="IPR016024">
    <property type="entry name" value="ARM-type_fold"/>
</dbReference>
<proteinExistence type="inferred from homology"/>
<evidence type="ECO:0000256" key="5">
    <source>
        <dbReference type="ARBA" id="ARBA00023242"/>
    </source>
</evidence>
<sequence length="650" mass="72788">MTILEFLTLVPEEVSNTEIIGGKRAQVLQELKDGIPLVLSTLSSFLITTSSDTDVDVIVQQKALGCLQSWIQYGVDFEEVYLLIRQSMLFLGNEQLFRNAADVLLETMQQSSYAKYNTLRNDLLECFSSDEMRLKLTNCIAEEDDEVGILLAKLLTGFGETFTEYISDHLAAPSMIALLNMIMQLTDFPGYFPTDQEVSEIPLNFWYVLQETLFDDGIIPIRQQVSIVTDADDDVVVDRATTHSEHIAWIRQCGETAMAVYRELVSVMKRKAAFPEDSIWQSWPKGAPILAPGLIYKISILFFQDLEATMFCLKSICEEIPPDENTYIREFFGPKVLGRLPTNGDFRLQNTTLLLMGSLAEWLKLHPEFLPPVMNYIVPCLSVPRLSMSAASAFSDICDTCRESLTDELESLMHSNIMQKVVESVADVIQVLSPERAIAPLMALAGDILQGVGKALNAIEDASIDSREIILAQLQYLSACCRGIQSPNDDYQSLSARNSNYDNFANGQLETLYAKVDGFQQFTSAIYSSVQQIATAWRDDEEIMKALTHFIEAGVRAINPLLTLSFDDLIGLIITSYQATGFGCWLHTATLIITVYGGHEANYSRLCNLLGSLTERTLGFIGSIEGIEEFVHEIFRGNWRHRVFTIDSLL</sequence>
<dbReference type="PANTHER" id="PTHR12363">
    <property type="entry name" value="TRANSPORTIN 3 AND IMPORTIN 13"/>
    <property type="match status" value="1"/>
</dbReference>
<protein>
    <submittedName>
        <fullName evidence="6">Armadillo-type protein</fullName>
    </submittedName>
</protein>
<evidence type="ECO:0000256" key="3">
    <source>
        <dbReference type="ARBA" id="ARBA00022448"/>
    </source>
</evidence>
<dbReference type="InterPro" id="IPR058537">
    <property type="entry name" value="TPR_TNPO3_IPO13_4th"/>
</dbReference>
<dbReference type="PANTHER" id="PTHR12363:SF33">
    <property type="entry name" value="IMPORTIN-13"/>
    <property type="match status" value="1"/>
</dbReference>
<reference evidence="6" key="2">
    <citation type="submission" date="2023-02" db="EMBL/GenBank/DDBJ databases">
        <authorList>
            <consortium name="DOE Joint Genome Institute"/>
            <person name="Mondo S.J."/>
            <person name="Chang Y."/>
            <person name="Wang Y."/>
            <person name="Ahrendt S."/>
            <person name="Andreopoulos W."/>
            <person name="Barry K."/>
            <person name="Beard J."/>
            <person name="Benny G.L."/>
            <person name="Blankenship S."/>
            <person name="Bonito G."/>
            <person name="Cuomo C."/>
            <person name="Desiro A."/>
            <person name="Gervers K.A."/>
            <person name="Hundley H."/>
            <person name="Kuo A."/>
            <person name="LaButti K."/>
            <person name="Lang B.F."/>
            <person name="Lipzen A."/>
            <person name="O'Donnell K."/>
            <person name="Pangilinan J."/>
            <person name="Reynolds N."/>
            <person name="Sandor L."/>
            <person name="Smith M.W."/>
            <person name="Tsang A."/>
            <person name="Grigoriev I.V."/>
            <person name="Stajich J.E."/>
            <person name="Spatafora J.W."/>
        </authorList>
    </citation>
    <scope>NUCLEOTIDE SEQUENCE</scope>
    <source>
        <strain evidence="6">RSA 2281</strain>
    </source>
</reference>
<keyword evidence="4" id="KW-0653">Protein transport</keyword>
<dbReference type="InterPro" id="IPR011989">
    <property type="entry name" value="ARM-like"/>
</dbReference>